<evidence type="ECO:0000259" key="1">
    <source>
        <dbReference type="PROSITE" id="PS50022"/>
    </source>
</evidence>
<feature type="domain" description="F5/8 type C" evidence="1">
    <location>
        <begin position="1"/>
        <end position="158"/>
    </location>
</feature>
<dbReference type="EMBL" id="DS469587">
    <property type="protein sequence ID" value="EDO40691.1"/>
    <property type="molecule type" value="Genomic_DNA"/>
</dbReference>
<name>A7S6B8_NEMVE</name>
<dbReference type="InterPro" id="IPR000421">
    <property type="entry name" value="FA58C"/>
</dbReference>
<dbReference type="InterPro" id="IPR008979">
    <property type="entry name" value="Galactose-bd-like_sf"/>
</dbReference>
<dbReference type="Pfam" id="PF00754">
    <property type="entry name" value="F5_F8_type_C"/>
    <property type="match status" value="1"/>
</dbReference>
<keyword evidence="3" id="KW-1185">Reference proteome</keyword>
<dbReference type="PhylomeDB" id="A7S6B8"/>
<dbReference type="AlphaFoldDB" id="A7S6B8"/>
<dbReference type="Proteomes" id="UP000001593">
    <property type="component" value="Unassembled WGS sequence"/>
</dbReference>
<gene>
    <name evidence="2" type="ORF">NEMVEDRAFT_v1g106360</name>
</gene>
<dbReference type="PROSITE" id="PS01285">
    <property type="entry name" value="FA58C_1"/>
    <property type="match status" value="1"/>
</dbReference>
<dbReference type="InParanoid" id="A7S6B8"/>
<dbReference type="PANTHER" id="PTHR24543:SF325">
    <property type="entry name" value="F5_8 TYPE C DOMAIN-CONTAINING PROTEIN"/>
    <property type="match status" value="1"/>
</dbReference>
<organism evidence="2 3">
    <name type="scientific">Nematostella vectensis</name>
    <name type="common">Starlet sea anemone</name>
    <dbReference type="NCBI Taxonomy" id="45351"/>
    <lineage>
        <taxon>Eukaryota</taxon>
        <taxon>Metazoa</taxon>
        <taxon>Cnidaria</taxon>
        <taxon>Anthozoa</taxon>
        <taxon>Hexacorallia</taxon>
        <taxon>Actiniaria</taxon>
        <taxon>Edwardsiidae</taxon>
        <taxon>Nematostella</taxon>
    </lineage>
</organism>
<proteinExistence type="predicted"/>
<dbReference type="Gene3D" id="2.60.120.260">
    <property type="entry name" value="Galactose-binding domain-like"/>
    <property type="match status" value="1"/>
</dbReference>
<accession>A7S6B8</accession>
<dbReference type="FunFam" id="2.60.120.260:FF:000016">
    <property type="entry name" value="Contactin-associated protein-like 4 isoform 1"/>
    <property type="match status" value="1"/>
</dbReference>
<dbReference type="PANTHER" id="PTHR24543">
    <property type="entry name" value="MULTICOPPER OXIDASE-RELATED"/>
    <property type="match status" value="1"/>
</dbReference>
<reference evidence="2 3" key="1">
    <citation type="journal article" date="2007" name="Science">
        <title>Sea anemone genome reveals ancestral eumetazoan gene repertoire and genomic organization.</title>
        <authorList>
            <person name="Putnam N.H."/>
            <person name="Srivastava M."/>
            <person name="Hellsten U."/>
            <person name="Dirks B."/>
            <person name="Chapman J."/>
            <person name="Salamov A."/>
            <person name="Terry A."/>
            <person name="Shapiro H."/>
            <person name="Lindquist E."/>
            <person name="Kapitonov V.V."/>
            <person name="Jurka J."/>
            <person name="Genikhovich G."/>
            <person name="Grigoriev I.V."/>
            <person name="Lucas S.M."/>
            <person name="Steele R.E."/>
            <person name="Finnerty J.R."/>
            <person name="Technau U."/>
            <person name="Martindale M.Q."/>
            <person name="Rokhsar D.S."/>
        </authorList>
    </citation>
    <scope>NUCLEOTIDE SEQUENCE [LARGE SCALE GENOMIC DNA]</scope>
    <source>
        <strain evidence="3">CH2 X CH6</strain>
    </source>
</reference>
<sequence length="163" mass="18478">PMGMANGKIPDKAISASSGVDHTHAPFFGRLITEEQGTRGHKGSWCTTKDDGQRFLQVDLQHPVKLTGIGTQGQVSTDQWVTKYRIEYSINNIGWNNYTENSQLKVRTAKTKVFSGNDDKDTISIRHLRHPVMARFIRIYPLTWHGRLICMRSEIYGCDNEGK</sequence>
<dbReference type="PROSITE" id="PS50022">
    <property type="entry name" value="FA58C_3"/>
    <property type="match status" value="1"/>
</dbReference>
<dbReference type="SUPFAM" id="SSF49785">
    <property type="entry name" value="Galactose-binding domain-like"/>
    <property type="match status" value="1"/>
</dbReference>
<feature type="non-terminal residue" evidence="2">
    <location>
        <position position="1"/>
    </location>
</feature>
<protein>
    <recommendedName>
        <fullName evidence="1">F5/8 type C domain-containing protein</fullName>
    </recommendedName>
</protein>
<evidence type="ECO:0000313" key="3">
    <source>
        <dbReference type="Proteomes" id="UP000001593"/>
    </source>
</evidence>
<evidence type="ECO:0000313" key="2">
    <source>
        <dbReference type="EMBL" id="EDO40691.1"/>
    </source>
</evidence>
<dbReference type="PROSITE" id="PS01286">
    <property type="entry name" value="FA58C_2"/>
    <property type="match status" value="1"/>
</dbReference>
<dbReference type="HOGENOM" id="CLU_030066_1_0_1"/>
<dbReference type="eggNOG" id="KOG2649">
    <property type="taxonomic scope" value="Eukaryota"/>
</dbReference>
<dbReference type="CDD" id="cd00057">
    <property type="entry name" value="FA58C"/>
    <property type="match status" value="1"/>
</dbReference>
<dbReference type="SMART" id="SM00231">
    <property type="entry name" value="FA58C"/>
    <property type="match status" value="1"/>
</dbReference>